<keyword evidence="2" id="KW-1185">Reference proteome</keyword>
<dbReference type="AlphaFoldDB" id="A0A5C3KC44"/>
<dbReference type="STRING" id="230819.A0A5C3KC44"/>
<dbReference type="EMBL" id="ML210529">
    <property type="protein sequence ID" value="TFK17327.1"/>
    <property type="molecule type" value="Genomic_DNA"/>
</dbReference>
<name>A0A5C3KC44_COPMA</name>
<evidence type="ECO:0000313" key="1">
    <source>
        <dbReference type="EMBL" id="TFK17327.1"/>
    </source>
</evidence>
<accession>A0A5C3KC44</accession>
<proteinExistence type="predicted"/>
<reference evidence="1 2" key="1">
    <citation type="journal article" date="2019" name="Nat. Ecol. Evol.">
        <title>Megaphylogeny resolves global patterns of mushroom evolution.</title>
        <authorList>
            <person name="Varga T."/>
            <person name="Krizsan K."/>
            <person name="Foldi C."/>
            <person name="Dima B."/>
            <person name="Sanchez-Garcia M."/>
            <person name="Sanchez-Ramirez S."/>
            <person name="Szollosi G.J."/>
            <person name="Szarkandi J.G."/>
            <person name="Papp V."/>
            <person name="Albert L."/>
            <person name="Andreopoulos W."/>
            <person name="Angelini C."/>
            <person name="Antonin V."/>
            <person name="Barry K.W."/>
            <person name="Bougher N.L."/>
            <person name="Buchanan P."/>
            <person name="Buyck B."/>
            <person name="Bense V."/>
            <person name="Catcheside P."/>
            <person name="Chovatia M."/>
            <person name="Cooper J."/>
            <person name="Damon W."/>
            <person name="Desjardin D."/>
            <person name="Finy P."/>
            <person name="Geml J."/>
            <person name="Haridas S."/>
            <person name="Hughes K."/>
            <person name="Justo A."/>
            <person name="Karasinski D."/>
            <person name="Kautmanova I."/>
            <person name="Kiss B."/>
            <person name="Kocsube S."/>
            <person name="Kotiranta H."/>
            <person name="LaButti K.M."/>
            <person name="Lechner B.E."/>
            <person name="Liimatainen K."/>
            <person name="Lipzen A."/>
            <person name="Lukacs Z."/>
            <person name="Mihaltcheva S."/>
            <person name="Morgado L.N."/>
            <person name="Niskanen T."/>
            <person name="Noordeloos M.E."/>
            <person name="Ohm R.A."/>
            <person name="Ortiz-Santana B."/>
            <person name="Ovrebo C."/>
            <person name="Racz N."/>
            <person name="Riley R."/>
            <person name="Savchenko A."/>
            <person name="Shiryaev A."/>
            <person name="Soop K."/>
            <person name="Spirin V."/>
            <person name="Szebenyi C."/>
            <person name="Tomsovsky M."/>
            <person name="Tulloss R.E."/>
            <person name="Uehling J."/>
            <person name="Grigoriev I.V."/>
            <person name="Vagvolgyi C."/>
            <person name="Papp T."/>
            <person name="Martin F.M."/>
            <person name="Miettinen O."/>
            <person name="Hibbett D.S."/>
            <person name="Nagy L.G."/>
        </authorList>
    </citation>
    <scope>NUCLEOTIDE SEQUENCE [LARGE SCALE GENOMIC DNA]</scope>
    <source>
        <strain evidence="1 2">CBS 121175</strain>
    </source>
</reference>
<protein>
    <submittedName>
        <fullName evidence="1">Uncharacterized protein</fullName>
    </submittedName>
</protein>
<evidence type="ECO:0000313" key="2">
    <source>
        <dbReference type="Proteomes" id="UP000307440"/>
    </source>
</evidence>
<dbReference type="OrthoDB" id="3048541at2759"/>
<dbReference type="Proteomes" id="UP000307440">
    <property type="component" value="Unassembled WGS sequence"/>
</dbReference>
<organism evidence="1 2">
    <name type="scientific">Coprinopsis marcescibilis</name>
    <name type="common">Agaric fungus</name>
    <name type="synonym">Psathyrella marcescibilis</name>
    <dbReference type="NCBI Taxonomy" id="230819"/>
    <lineage>
        <taxon>Eukaryota</taxon>
        <taxon>Fungi</taxon>
        <taxon>Dikarya</taxon>
        <taxon>Basidiomycota</taxon>
        <taxon>Agaricomycotina</taxon>
        <taxon>Agaricomycetes</taxon>
        <taxon>Agaricomycetidae</taxon>
        <taxon>Agaricales</taxon>
        <taxon>Agaricineae</taxon>
        <taxon>Psathyrellaceae</taxon>
        <taxon>Coprinopsis</taxon>
    </lineage>
</organism>
<sequence length="301" mass="32774">MILNLLERALKGLHRARGGFSSRDLDIAFLAKALGGPKLLYALQKAFGLASRTTLRQAKKIPVLVPSIGRPTPGKINANISAFCDPEIKPVRQASAAGTLTGNTLMFDGVALETRCSYCPKCDQVLGLCREHSHQVDTHVTDISSIEKIRKAIFEPESDEDKVCFGCEATVVAVAPYSSEHYQAVPLVASPSCKTKKGTEIRSWIRDVVGCWKAHPSGEKVHGPIWASGSNGDAAYWYAKYLECLENGVEVDTTQGYGKVLKELDGINLFTSPDGILGTCDPKHVFKRTRSITSTFCPFNN</sequence>
<gene>
    <name evidence="1" type="ORF">FA15DRAFT_605329</name>
</gene>